<sequence length="348" mass="40181">MVDYIVVGGGIGGTVAYLLLKSIGKNVLLFEKLDYLGGCAGTFRKDGISYNVGASTLVGLDEKLPLDTLLKILKIDKNILPIKQIDPSIVVFVGDKKINRYKDFDLSFEEINSNFPHKKNRELWNKILKTSNQNWSNLYNFLPFNPKSPKNVIHQLFKNYHYLLSNVKENLLTAESIIKPYLDRWDKDYVKFLNSQILMTTQCYWNEVNFSFACMGLTYTNLSNYYVFGGMSEFLNALVGNDENVKKKTKVIKISKESGVYKVHTNRGVFETKRVILNKTIWDFCDILDDSLKNDLCFKNRQKYSKIWSSATLYFAVKDDSNLLDKHHYQIVHDEENPYTGSYSFFVS</sequence>
<protein>
    <submittedName>
        <fullName evidence="1">Carotene isomerase</fullName>
    </submittedName>
</protein>
<dbReference type="InterPro" id="IPR045892">
    <property type="entry name" value="CrtISO-like"/>
</dbReference>
<dbReference type="Pfam" id="PF13450">
    <property type="entry name" value="NAD_binding_8"/>
    <property type="match status" value="1"/>
</dbReference>
<dbReference type="PANTHER" id="PTHR46313">
    <property type="match status" value="1"/>
</dbReference>
<dbReference type="Proteomes" id="UP000885621">
    <property type="component" value="Unassembled WGS sequence"/>
</dbReference>
<dbReference type="InterPro" id="IPR036188">
    <property type="entry name" value="FAD/NAD-bd_sf"/>
</dbReference>
<evidence type="ECO:0000313" key="1">
    <source>
        <dbReference type="EMBL" id="HEV09042.1"/>
    </source>
</evidence>
<organism evidence="1">
    <name type="scientific">Sulfurihydrogenibium azorense</name>
    <dbReference type="NCBI Taxonomy" id="309806"/>
    <lineage>
        <taxon>Bacteria</taxon>
        <taxon>Pseudomonadati</taxon>
        <taxon>Aquificota</taxon>
        <taxon>Aquificia</taxon>
        <taxon>Aquificales</taxon>
        <taxon>Hydrogenothermaceae</taxon>
        <taxon>Sulfurihydrogenibium</taxon>
    </lineage>
</organism>
<proteinExistence type="predicted"/>
<dbReference type="PANTHER" id="PTHR46313:SF3">
    <property type="entry name" value="PROLYCOPENE ISOMERASE, CHLOROPLASTIC"/>
    <property type="match status" value="1"/>
</dbReference>
<dbReference type="GO" id="GO:0016116">
    <property type="term" value="P:carotenoid metabolic process"/>
    <property type="evidence" value="ECO:0007669"/>
    <property type="project" value="InterPro"/>
</dbReference>
<reference evidence="1" key="1">
    <citation type="journal article" date="2020" name="mSystems">
        <title>Genome- and Community-Level Interaction Insights into Carbon Utilization and Element Cycling Functions of Hydrothermarchaeota in Hydrothermal Sediment.</title>
        <authorList>
            <person name="Zhou Z."/>
            <person name="Liu Y."/>
            <person name="Xu W."/>
            <person name="Pan J."/>
            <person name="Luo Z.H."/>
            <person name="Li M."/>
        </authorList>
    </citation>
    <scope>NUCLEOTIDE SEQUENCE [LARGE SCALE GENOMIC DNA]</scope>
    <source>
        <strain evidence="1">SpSt-1257</strain>
    </source>
</reference>
<gene>
    <name evidence="1" type="ORF">ENO34_01430</name>
</gene>
<dbReference type="AlphaFoldDB" id="A0A831YAT6"/>
<name>A0A831YAT6_9AQUI</name>
<dbReference type="GO" id="GO:0016853">
    <property type="term" value="F:isomerase activity"/>
    <property type="evidence" value="ECO:0007669"/>
    <property type="project" value="UniProtKB-KW"/>
</dbReference>
<dbReference type="EMBL" id="DSFC01000079">
    <property type="protein sequence ID" value="HEV09042.1"/>
    <property type="molecule type" value="Genomic_DNA"/>
</dbReference>
<keyword evidence="1" id="KW-0413">Isomerase</keyword>
<accession>A0A831YAT6</accession>
<feature type="non-terminal residue" evidence="1">
    <location>
        <position position="348"/>
    </location>
</feature>
<dbReference type="SUPFAM" id="SSF51905">
    <property type="entry name" value="FAD/NAD(P)-binding domain"/>
    <property type="match status" value="1"/>
</dbReference>
<comment type="caution">
    <text evidence="1">The sequence shown here is derived from an EMBL/GenBank/DDBJ whole genome shotgun (WGS) entry which is preliminary data.</text>
</comment>
<dbReference type="Gene3D" id="3.50.50.60">
    <property type="entry name" value="FAD/NAD(P)-binding domain"/>
    <property type="match status" value="1"/>
</dbReference>